<dbReference type="InterPro" id="IPR013718">
    <property type="entry name" value="COQ9_C"/>
</dbReference>
<accession>C6XRL4</accession>
<dbReference type="NCBIfam" id="TIGR02396">
    <property type="entry name" value="diverge_rpsU"/>
    <property type="match status" value="1"/>
</dbReference>
<feature type="domain" description="COQ9 C-terminal" evidence="1">
    <location>
        <begin position="130"/>
        <end position="197"/>
    </location>
</feature>
<sequence length="228" mass="25423">MNAKKSNESDQIPPSKRNLEALLNAVIEDAAFDGWNDETLKSAAKKLQLSQGEIILAAPEGITTLLKAWADRADLHTANILKSTDLSKLKIRERIALGVRTRIEFLKDNKESARRASHAIAAPWRAGLGPKLVWNAADTIWAALNDKSTDANWYSKRMVLSGVIATTLSNWLALEEDENDNAWDYLDDRIENVMQFEKAKAKVKQVTDKFPNPLELLNHLPKTGPLGK</sequence>
<dbReference type="STRING" id="582402.Hbal_2956"/>
<dbReference type="eggNOG" id="COG5590">
    <property type="taxonomic scope" value="Bacteria"/>
</dbReference>
<dbReference type="OrthoDB" id="7201143at2"/>
<dbReference type="Pfam" id="PF08511">
    <property type="entry name" value="COQ9"/>
    <property type="match status" value="1"/>
</dbReference>
<dbReference type="EMBL" id="CP001678">
    <property type="protein sequence ID" value="ACT60624.1"/>
    <property type="molecule type" value="Genomic_DNA"/>
</dbReference>
<dbReference type="KEGG" id="hba:Hbal_2956"/>
<name>C6XRL4_HIRBI</name>
<evidence type="ECO:0000259" key="1">
    <source>
        <dbReference type="Pfam" id="PF08511"/>
    </source>
</evidence>
<protein>
    <submittedName>
        <fullName evidence="2">RpsU-divergently transcribed protein</fullName>
    </submittedName>
</protein>
<dbReference type="InterPro" id="IPR012762">
    <property type="entry name" value="Ubiq_biosynth_COQ9"/>
</dbReference>
<dbReference type="RefSeq" id="WP_015828774.1">
    <property type="nucleotide sequence ID" value="NC_012982.1"/>
</dbReference>
<dbReference type="GO" id="GO:0006744">
    <property type="term" value="P:ubiquinone biosynthetic process"/>
    <property type="evidence" value="ECO:0007669"/>
    <property type="project" value="InterPro"/>
</dbReference>
<dbReference type="AlphaFoldDB" id="C6XRL4"/>
<proteinExistence type="predicted"/>
<evidence type="ECO:0000313" key="2">
    <source>
        <dbReference type="EMBL" id="ACT60624.1"/>
    </source>
</evidence>
<organism evidence="2 3">
    <name type="scientific">Hirschia baltica (strain ATCC 49814 / DSM 5838 / IFAM 1418)</name>
    <dbReference type="NCBI Taxonomy" id="582402"/>
    <lineage>
        <taxon>Bacteria</taxon>
        <taxon>Pseudomonadati</taxon>
        <taxon>Pseudomonadota</taxon>
        <taxon>Alphaproteobacteria</taxon>
        <taxon>Hyphomonadales</taxon>
        <taxon>Hyphomonadaceae</taxon>
        <taxon>Hirschia</taxon>
    </lineage>
</organism>
<keyword evidence="3" id="KW-1185">Reference proteome</keyword>
<dbReference type="Gene3D" id="1.10.357.10">
    <property type="entry name" value="Tetracycline Repressor, domain 2"/>
    <property type="match status" value="1"/>
</dbReference>
<dbReference type="HOGENOM" id="CLU_057411_3_0_5"/>
<reference evidence="3" key="1">
    <citation type="journal article" date="2011" name="J. Bacteriol.">
        <title>Genome sequences of eight morphologically diverse alphaproteobacteria.</title>
        <authorList>
            <consortium name="US DOE Joint Genome Institute"/>
            <person name="Brown P.J."/>
            <person name="Kysela D.T."/>
            <person name="Buechlein A."/>
            <person name="Hemmerich C."/>
            <person name="Brun Y.V."/>
        </authorList>
    </citation>
    <scope>NUCLEOTIDE SEQUENCE [LARGE SCALE GENOMIC DNA]</scope>
    <source>
        <strain evidence="3">ATCC 49814 / DSM 5838 / IFAM 1418</strain>
    </source>
</reference>
<dbReference type="Proteomes" id="UP000002745">
    <property type="component" value="Chromosome"/>
</dbReference>
<dbReference type="GO" id="GO:0008289">
    <property type="term" value="F:lipid binding"/>
    <property type="evidence" value="ECO:0007669"/>
    <property type="project" value="InterPro"/>
</dbReference>
<gene>
    <name evidence="2" type="ordered locus">Hbal_2956</name>
</gene>
<evidence type="ECO:0000313" key="3">
    <source>
        <dbReference type="Proteomes" id="UP000002745"/>
    </source>
</evidence>